<feature type="domain" description="Hemerythrin-like" evidence="1">
    <location>
        <begin position="92"/>
        <end position="227"/>
    </location>
</feature>
<evidence type="ECO:0000259" key="1">
    <source>
        <dbReference type="Pfam" id="PF01814"/>
    </source>
</evidence>
<dbReference type="eggNOG" id="COG2461">
    <property type="taxonomic scope" value="Bacteria"/>
</dbReference>
<dbReference type="Gene3D" id="3.30.450.20">
    <property type="entry name" value="PAS domain"/>
    <property type="match status" value="1"/>
</dbReference>
<dbReference type="PANTHER" id="PTHR39966">
    <property type="entry name" value="BLL2471 PROTEIN-RELATED"/>
    <property type="match status" value="1"/>
</dbReference>
<accession>A0A0A2EZP8</accession>
<evidence type="ECO:0000259" key="2">
    <source>
        <dbReference type="Pfam" id="PF04282"/>
    </source>
</evidence>
<feature type="domain" description="DUF438" evidence="2">
    <location>
        <begin position="15"/>
        <end position="81"/>
    </location>
</feature>
<evidence type="ECO:0000313" key="3">
    <source>
        <dbReference type="EMBL" id="KGN83202.1"/>
    </source>
</evidence>
<dbReference type="Pfam" id="PF13596">
    <property type="entry name" value="PAS_10"/>
    <property type="match status" value="1"/>
</dbReference>
<protein>
    <submittedName>
        <fullName evidence="3">Hemerythrin</fullName>
    </submittedName>
</protein>
<organism evidence="3 4">
    <name type="scientific">Porphyromonas cangingivalis</name>
    <dbReference type="NCBI Taxonomy" id="36874"/>
    <lineage>
        <taxon>Bacteria</taxon>
        <taxon>Pseudomonadati</taxon>
        <taxon>Bacteroidota</taxon>
        <taxon>Bacteroidia</taxon>
        <taxon>Bacteroidales</taxon>
        <taxon>Porphyromonadaceae</taxon>
        <taxon>Porphyromonas</taxon>
    </lineage>
</organism>
<dbReference type="SUPFAM" id="SSF55785">
    <property type="entry name" value="PYP-like sensor domain (PAS domain)"/>
    <property type="match status" value="1"/>
</dbReference>
<dbReference type="Pfam" id="PF01814">
    <property type="entry name" value="Hemerythrin"/>
    <property type="match status" value="1"/>
</dbReference>
<proteinExistence type="predicted"/>
<gene>
    <name evidence="3" type="ORF">HQ35_00025</name>
</gene>
<evidence type="ECO:0000313" key="4">
    <source>
        <dbReference type="Proteomes" id="UP000030125"/>
    </source>
</evidence>
<dbReference type="Proteomes" id="UP000030125">
    <property type="component" value="Unassembled WGS sequence"/>
</dbReference>
<dbReference type="InterPro" id="IPR012312">
    <property type="entry name" value="Hemerythrin-like"/>
</dbReference>
<dbReference type="Gene3D" id="1.20.120.520">
    <property type="entry name" value="nmb1532 protein domain like"/>
    <property type="match status" value="1"/>
</dbReference>
<dbReference type="OrthoDB" id="9769774at2"/>
<comment type="caution">
    <text evidence="3">The sequence shown here is derived from an EMBL/GenBank/DDBJ whole genome shotgun (WGS) entry which is preliminary data.</text>
</comment>
<name>A0A0A2EZP8_PORCN</name>
<dbReference type="Pfam" id="PF04282">
    <property type="entry name" value="DUF438"/>
    <property type="match status" value="1"/>
</dbReference>
<keyword evidence="4" id="KW-1185">Reference proteome</keyword>
<dbReference type="AlphaFoldDB" id="A0A0A2EZP8"/>
<dbReference type="InterPro" id="IPR007380">
    <property type="entry name" value="DUF438"/>
</dbReference>
<dbReference type="GO" id="GO:0005886">
    <property type="term" value="C:plasma membrane"/>
    <property type="evidence" value="ECO:0007669"/>
    <property type="project" value="TreeGrafter"/>
</dbReference>
<reference evidence="3 4" key="1">
    <citation type="submission" date="2014-08" db="EMBL/GenBank/DDBJ databases">
        <title>Porphyromonas cangingivalis strain:COT-109_OH1386 Genome sequencing.</title>
        <authorList>
            <person name="Wallis C."/>
            <person name="Deusch O."/>
            <person name="O'Flynn C."/>
            <person name="Davis I."/>
            <person name="Jospin G."/>
            <person name="Darling A.E."/>
            <person name="Coil D.A."/>
            <person name="Alexiev A."/>
            <person name="Horsfall A."/>
            <person name="Kirkwood N."/>
            <person name="Harris S."/>
            <person name="Eisen J.A."/>
        </authorList>
    </citation>
    <scope>NUCLEOTIDE SEQUENCE [LARGE SCALE GENOMIC DNA]</scope>
    <source>
        <strain evidence="4">COT-109 OH1386</strain>
    </source>
</reference>
<dbReference type="PANTHER" id="PTHR39966:SF3">
    <property type="entry name" value="DUF438 DOMAIN-CONTAINING PROTEIN"/>
    <property type="match status" value="1"/>
</dbReference>
<sequence length="414" mass="47520">MSEYINNASKRKEELRELLLQIHNGEQADTVRDRLIERLRSIPYNEVVEVEQELINDKLLTEEEILSFCDLHTAVLDGSIDLEGAKPVPAGHPVDTFKKENSAIRLQIKDFYALVEAVKGISDNQVPGYLMQLRTILNNFWDIDKHYKRKEYLLFPYLEKHHITGPPKVLWGKHDETRAQLKASVEVLKAGISTADAFRDALTSTIAPAVEMIEGMIMKEEEILFPMSMDVLSDEEWYKVYQETPEFGYTLIDPEDEWRPEGVDSTSESAAVNAHSGAIRLSSGNFNIEELEALFIHLPIDITFVDKDDKVRFFSHSPKRVFERNRSIIGRDVRMCHPPGSVHIVEQILEDFKAGRESKAAFWLSNFMGRFIHIEYTAVRNPEGEYLGVVEVTQDISHLRALEGDQRLLSYEKK</sequence>
<dbReference type="EMBL" id="JQJD01000001">
    <property type="protein sequence ID" value="KGN83202.1"/>
    <property type="molecule type" value="Genomic_DNA"/>
</dbReference>
<dbReference type="RefSeq" id="WP_036849765.1">
    <property type="nucleotide sequence ID" value="NZ_JQJD01000001.1"/>
</dbReference>
<dbReference type="InterPro" id="IPR035965">
    <property type="entry name" value="PAS-like_dom_sf"/>
</dbReference>